<proteinExistence type="predicted"/>
<protein>
    <submittedName>
        <fullName evidence="2">Uncharacterized protein</fullName>
    </submittedName>
</protein>
<dbReference type="RefSeq" id="WP_184019024.1">
    <property type="nucleotide sequence ID" value="NZ_JACHFD010000011.1"/>
</dbReference>
<dbReference type="EMBL" id="JACHFD010000011">
    <property type="protein sequence ID" value="MBB5352195.1"/>
    <property type="molecule type" value="Genomic_DNA"/>
</dbReference>
<keyword evidence="1" id="KW-1133">Transmembrane helix</keyword>
<evidence type="ECO:0000313" key="2">
    <source>
        <dbReference type="EMBL" id="MBB5352195.1"/>
    </source>
</evidence>
<dbReference type="Proteomes" id="UP000557717">
    <property type="component" value="Unassembled WGS sequence"/>
</dbReference>
<keyword evidence="1" id="KW-0812">Transmembrane</keyword>
<gene>
    <name evidence="2" type="ORF">HNR46_002438</name>
</gene>
<sequence length="239" mass="26271">MKSSSFSRWALGAFLFVLVLFLTGRGLPATLSFLKHLLWGWMGFLRRNLSSMSIDPEILVAWGVASLATIGILHHLARRAFRLPGWRFRTSLAVVAGTSVLFGASFLIPGILLMVRTPMDGSWTQTHRPSHLGHLKMLALVLEDSVGDASRYPESLESIFLSEDMDAFDTRALSWTRQKGVLYPAAGQPLSQSDTFPLLILPPDEDQRGGVVFADLHMAPISAEDIEGLLDRVPTASTP</sequence>
<name>A0A840V2H9_9BACT</name>
<organism evidence="2 3">
    <name type="scientific">Haloferula luteola</name>
    <dbReference type="NCBI Taxonomy" id="595692"/>
    <lineage>
        <taxon>Bacteria</taxon>
        <taxon>Pseudomonadati</taxon>
        <taxon>Verrucomicrobiota</taxon>
        <taxon>Verrucomicrobiia</taxon>
        <taxon>Verrucomicrobiales</taxon>
        <taxon>Verrucomicrobiaceae</taxon>
        <taxon>Haloferula</taxon>
    </lineage>
</organism>
<evidence type="ECO:0000256" key="1">
    <source>
        <dbReference type="SAM" id="Phobius"/>
    </source>
</evidence>
<keyword evidence="3" id="KW-1185">Reference proteome</keyword>
<accession>A0A840V2H9</accession>
<feature type="transmembrane region" description="Helical" evidence="1">
    <location>
        <begin position="88"/>
        <end position="115"/>
    </location>
</feature>
<keyword evidence="1" id="KW-0472">Membrane</keyword>
<feature type="transmembrane region" description="Helical" evidence="1">
    <location>
        <begin position="58"/>
        <end position="76"/>
    </location>
</feature>
<reference evidence="2 3" key="1">
    <citation type="submission" date="2020-08" db="EMBL/GenBank/DDBJ databases">
        <title>Genomic Encyclopedia of Type Strains, Phase IV (KMG-IV): sequencing the most valuable type-strain genomes for metagenomic binning, comparative biology and taxonomic classification.</title>
        <authorList>
            <person name="Goeker M."/>
        </authorList>
    </citation>
    <scope>NUCLEOTIDE SEQUENCE [LARGE SCALE GENOMIC DNA]</scope>
    <source>
        <strain evidence="2 3">YC6886</strain>
    </source>
</reference>
<comment type="caution">
    <text evidence="2">The sequence shown here is derived from an EMBL/GenBank/DDBJ whole genome shotgun (WGS) entry which is preliminary data.</text>
</comment>
<dbReference type="AlphaFoldDB" id="A0A840V2H9"/>
<evidence type="ECO:0000313" key="3">
    <source>
        <dbReference type="Proteomes" id="UP000557717"/>
    </source>
</evidence>